<name>A0A841HZW8_9DEIO</name>
<protein>
    <recommendedName>
        <fullName evidence="4">PEGA domain-containing protein</fullName>
    </recommendedName>
</protein>
<keyword evidence="3" id="KW-1185">Reference proteome</keyword>
<accession>A0A841HZW8</accession>
<dbReference type="Proteomes" id="UP000569951">
    <property type="component" value="Unassembled WGS sequence"/>
</dbReference>
<evidence type="ECO:0000313" key="3">
    <source>
        <dbReference type="Proteomes" id="UP000569951"/>
    </source>
</evidence>
<feature type="chain" id="PRO_5033025560" description="PEGA domain-containing protein" evidence="1">
    <location>
        <begin position="22"/>
        <end position="732"/>
    </location>
</feature>
<sequence>MKNTLLRAALLLALAACGPSALPSGDFELSAPALSLEALTTTGTRRDFSLRNTGGVTLNYHGQVLEGAGWLRLDGASGQVEAGQSRTLSIEAVCPAEPGNLRGRVALEAAGIRRELDVSLRCTLPESEPDATPDPLNFPEVTAAEPASPVISAERTVSGINVPVTVRVSGGEYAVDDEAFTDAVGSVRAGQRIRVRLTASSTPGARTGMVLDVGGVRNAFSVTTRDRPPADPDASPDPMRFGTREGVLPGSTVISEAATVQGINVPVRVSVQGGEFSVDGEAFRTDPTQVRQGQRLRVRHVAAAGYDQTVTTRLTVGDLEVPFSSRTLAEAPDALPRAFFFSARNGVRPHVVLDSEEITVEEINLPVQASTSSGTLWINGVEHPGDATVVSGDRLRVRVTSPDFGERLEAQVTVGEYRTRWIIHTAVADVTPDPFSFPARSDAEMNTLYDSEARTLSGIDRPIPVTVEGEATLLVDGQPSDGGAVAAGQSVALRMRSSDTASTAVTATLRAGELRVPWTLTTRSTPDFRLALDRTPPELPQGGSGSYGMGTVLVERIGGLAEPVRLSVSGEQVGSAPHQFRVSISQPEATGPTQWFVAPGPEVAAGTYPIVIRGEAAGRVRTVETQLVVFDPPYDLTHSPDVLQVPQGGSADLTLRIVRKNGFSGPVTFDPIHLPGLSFRYSENPVAGDAVTLTITAAPDAERRVWWPTLASSGGGRRISEAFRFDVVAAPR</sequence>
<organism evidence="2 3">
    <name type="scientific">Deinobacterium chartae</name>
    <dbReference type="NCBI Taxonomy" id="521158"/>
    <lineage>
        <taxon>Bacteria</taxon>
        <taxon>Thermotogati</taxon>
        <taxon>Deinococcota</taxon>
        <taxon>Deinococci</taxon>
        <taxon>Deinococcales</taxon>
        <taxon>Deinococcaceae</taxon>
        <taxon>Deinobacterium</taxon>
    </lineage>
</organism>
<proteinExistence type="predicted"/>
<feature type="signal peptide" evidence="1">
    <location>
        <begin position="1"/>
        <end position="21"/>
    </location>
</feature>
<evidence type="ECO:0000256" key="1">
    <source>
        <dbReference type="SAM" id="SignalP"/>
    </source>
</evidence>
<dbReference type="AlphaFoldDB" id="A0A841HZW8"/>
<keyword evidence="1" id="KW-0732">Signal</keyword>
<dbReference type="EMBL" id="JACHHG010000003">
    <property type="protein sequence ID" value="MBB6097548.1"/>
    <property type="molecule type" value="Genomic_DNA"/>
</dbReference>
<evidence type="ECO:0000313" key="2">
    <source>
        <dbReference type="EMBL" id="MBB6097548.1"/>
    </source>
</evidence>
<reference evidence="2 3" key="1">
    <citation type="submission" date="2020-08" db="EMBL/GenBank/DDBJ databases">
        <title>Genomic Encyclopedia of Type Strains, Phase IV (KMG-IV): sequencing the most valuable type-strain genomes for metagenomic binning, comparative biology and taxonomic classification.</title>
        <authorList>
            <person name="Goeker M."/>
        </authorList>
    </citation>
    <scope>NUCLEOTIDE SEQUENCE [LARGE SCALE GENOMIC DNA]</scope>
    <source>
        <strain evidence="2 3">DSM 21458</strain>
    </source>
</reference>
<gene>
    <name evidence="2" type="ORF">HNR42_000965</name>
</gene>
<comment type="caution">
    <text evidence="2">The sequence shown here is derived from an EMBL/GenBank/DDBJ whole genome shotgun (WGS) entry which is preliminary data.</text>
</comment>
<dbReference type="RefSeq" id="WP_246351012.1">
    <property type="nucleotide sequence ID" value="NZ_JACHHG010000003.1"/>
</dbReference>
<evidence type="ECO:0008006" key="4">
    <source>
        <dbReference type="Google" id="ProtNLM"/>
    </source>
</evidence>